<organism evidence="1 2">
    <name type="scientific">Terribacillus saccharophilus</name>
    <dbReference type="NCBI Taxonomy" id="361277"/>
    <lineage>
        <taxon>Bacteria</taxon>
        <taxon>Bacillati</taxon>
        <taxon>Bacillota</taxon>
        <taxon>Bacilli</taxon>
        <taxon>Bacillales</taxon>
        <taxon>Bacillaceae</taxon>
        <taxon>Terribacillus</taxon>
    </lineage>
</organism>
<dbReference type="HOGENOM" id="CLU_2541448_0_0_9"/>
<evidence type="ECO:0000313" key="2">
    <source>
        <dbReference type="Proteomes" id="UP000027980"/>
    </source>
</evidence>
<sequence length="83" mass="9365">MLSCFFCIKNRCSENTSDEKIRKGVISLRGSDTQQHVFAAARLDAIRLRSEPASLIDDPFVPDITGSPNSIERKKLQERLKQS</sequence>
<dbReference type="KEGG" id="tap:GZ22_09755"/>
<name>A0A075LL55_9BACI</name>
<gene>
    <name evidence="1" type="ORF">GZ22_09755</name>
</gene>
<reference evidence="1 2" key="1">
    <citation type="submission" date="2014-07" db="EMBL/GenBank/DDBJ databases">
        <title>Complete genome sequence of a moderately halophilic bacterium Terribacillus aidingensis MP602, isolated from Cryptomeria fortunei in Tianmu mountain in China.</title>
        <authorList>
            <person name="Wang Y."/>
            <person name="Lu P."/>
            <person name="Zhang L."/>
        </authorList>
    </citation>
    <scope>NUCLEOTIDE SEQUENCE [LARGE SCALE GENOMIC DNA]</scope>
    <source>
        <strain evidence="1 2">MP602</strain>
    </source>
</reference>
<evidence type="ECO:0000313" key="1">
    <source>
        <dbReference type="EMBL" id="AIF66896.1"/>
    </source>
</evidence>
<protein>
    <submittedName>
        <fullName evidence="1">Uncharacterized protein</fullName>
    </submittedName>
</protein>
<dbReference type="Proteomes" id="UP000027980">
    <property type="component" value="Chromosome"/>
</dbReference>
<dbReference type="EMBL" id="CP008876">
    <property type="protein sequence ID" value="AIF66896.1"/>
    <property type="molecule type" value="Genomic_DNA"/>
</dbReference>
<proteinExistence type="predicted"/>
<accession>A0A075LL55</accession>
<dbReference type="AlphaFoldDB" id="A0A075LL55"/>